<sequence>MTPKSVDDYIQEGIYGAKEIHREERGVFLSTFRERVELALTIGQVIAPNIYPQVENVLKVQAQAGLEMLLNGTIAYPHLSKYIKLAEQYKAPFTIVQNEEKETSIGLLLAHKTAVDRDEIFIRDEMFQREMEH</sequence>
<dbReference type="EMBL" id="JBHMAF010000020">
    <property type="protein sequence ID" value="MFB9758025.1"/>
    <property type="molecule type" value="Genomic_DNA"/>
</dbReference>
<evidence type="ECO:0000313" key="2">
    <source>
        <dbReference type="Proteomes" id="UP001589609"/>
    </source>
</evidence>
<dbReference type="Proteomes" id="UP001589609">
    <property type="component" value="Unassembled WGS sequence"/>
</dbReference>
<accession>A0ABV5WBQ1</accession>
<name>A0ABV5WBQ1_9BACI</name>
<dbReference type="SUPFAM" id="SSF160515">
    <property type="entry name" value="YueI-like"/>
    <property type="match status" value="1"/>
</dbReference>
<organism evidence="1 2">
    <name type="scientific">Ectobacillus funiculus</name>
    <dbReference type="NCBI Taxonomy" id="137993"/>
    <lineage>
        <taxon>Bacteria</taxon>
        <taxon>Bacillati</taxon>
        <taxon>Bacillota</taxon>
        <taxon>Bacilli</taxon>
        <taxon>Bacillales</taxon>
        <taxon>Bacillaceae</taxon>
        <taxon>Ectobacillus</taxon>
    </lineage>
</organism>
<proteinExistence type="predicted"/>
<dbReference type="PIRSF" id="PIRSF034303">
    <property type="entry name" value="DUF1694"/>
    <property type="match status" value="1"/>
</dbReference>
<reference evidence="1 2" key="1">
    <citation type="submission" date="2024-09" db="EMBL/GenBank/DDBJ databases">
        <authorList>
            <person name="Sun Q."/>
            <person name="Mori K."/>
        </authorList>
    </citation>
    <scope>NUCLEOTIDE SEQUENCE [LARGE SCALE GENOMIC DNA]</scope>
    <source>
        <strain evidence="1 2">JCM 11201</strain>
    </source>
</reference>
<dbReference type="Pfam" id="PF07997">
    <property type="entry name" value="DUF1694"/>
    <property type="match status" value="1"/>
</dbReference>
<gene>
    <name evidence="1" type="ORF">ACFFMS_05660</name>
</gene>
<dbReference type="InterPro" id="IPR012543">
    <property type="entry name" value="DUF1694"/>
</dbReference>
<dbReference type="InterPro" id="IPR029064">
    <property type="entry name" value="Ribosomal_eL30-like_sf"/>
</dbReference>
<dbReference type="Gene3D" id="3.30.1330.30">
    <property type="match status" value="1"/>
</dbReference>
<evidence type="ECO:0000313" key="1">
    <source>
        <dbReference type="EMBL" id="MFB9758025.1"/>
    </source>
</evidence>
<keyword evidence="2" id="KW-1185">Reference proteome</keyword>
<dbReference type="RefSeq" id="WP_379948268.1">
    <property type="nucleotide sequence ID" value="NZ_JBHMAF010000020.1"/>
</dbReference>
<protein>
    <submittedName>
        <fullName evidence="1">YueI family protein</fullName>
    </submittedName>
</protein>
<comment type="caution">
    <text evidence="1">The sequence shown here is derived from an EMBL/GenBank/DDBJ whole genome shotgun (WGS) entry which is preliminary data.</text>
</comment>